<dbReference type="InterPro" id="IPR026341">
    <property type="entry name" value="T9SS_type_B"/>
</dbReference>
<dbReference type="OrthoDB" id="6385856at2"/>
<proteinExistence type="inferred from homology"/>
<evidence type="ECO:0000313" key="10">
    <source>
        <dbReference type="EMBL" id="SEW42124.1"/>
    </source>
</evidence>
<dbReference type="Gene3D" id="3.40.390.10">
    <property type="entry name" value="Collagenase (Catalytic Domain)"/>
    <property type="match status" value="1"/>
</dbReference>
<dbReference type="InterPro" id="IPR008754">
    <property type="entry name" value="Peptidase_M43"/>
</dbReference>
<evidence type="ECO:0000313" key="11">
    <source>
        <dbReference type="Proteomes" id="UP000199310"/>
    </source>
</evidence>
<keyword evidence="2" id="KW-0645">Protease</keyword>
<keyword evidence="5" id="KW-0378">Hydrolase</keyword>
<dbReference type="PANTHER" id="PTHR47466">
    <property type="match status" value="1"/>
</dbReference>
<evidence type="ECO:0000256" key="3">
    <source>
        <dbReference type="ARBA" id="ARBA00022723"/>
    </source>
</evidence>
<keyword evidence="6" id="KW-0862">Zinc</keyword>
<comment type="similarity">
    <text evidence="1">Belongs to the peptidase M43B family.</text>
</comment>
<dbReference type="NCBIfam" id="TIGR04131">
    <property type="entry name" value="Bac_Flav_CTERM"/>
    <property type="match status" value="1"/>
</dbReference>
<dbReference type="SUPFAM" id="SSF49299">
    <property type="entry name" value="PKD domain"/>
    <property type="match status" value="2"/>
</dbReference>
<evidence type="ECO:0000256" key="5">
    <source>
        <dbReference type="ARBA" id="ARBA00022801"/>
    </source>
</evidence>
<dbReference type="GO" id="GO:0008237">
    <property type="term" value="F:metallopeptidase activity"/>
    <property type="evidence" value="ECO:0007669"/>
    <property type="project" value="UniProtKB-KW"/>
</dbReference>
<dbReference type="InterPro" id="IPR024079">
    <property type="entry name" value="MetalloPept_cat_dom_sf"/>
</dbReference>
<feature type="domain" description="Peptidase M43 pregnancy-associated plasma-A" evidence="9">
    <location>
        <begin position="222"/>
        <end position="319"/>
    </location>
</feature>
<sequence length="1205" mass="131463">MHLPALKNLRVLLLLCLFFPVILKAQEGMPVTVRACGSDLLQQLWRKDASYLAREQAINKAILQRQYITAPGAAIHAPAVVTLPVVFHIISEDPAAYPDAEILEGLKQLNDAYAATGAFAGGRTDTKIQFCLAKTAPDGGRTTGIVRTHSYLADFDNEMEGADLTALGKWDGSRYINIWVVKDIKSEYMQDFECGVWTRLKMGGYAGAGGDIVVAGVGPDLLAHEMGHYLSLAHTFANRDCKNDDCMVDGDMVCDTPPEKTITGGYSCAVPQNSCSTDTLSGFTVDVPDLPDNFMDYGQGTGCILSFTAGQATRMHSFIAVALPGMLSSTVCNDPCTDNIIAAFKRDIDYPVVGDVVTFTSTGTGGNKYEWLVDGVLQGNGATFQLTVTEKKNYIISLRVTNTVTGCMATGTDAVSVSCGVVARFWPSKRKIASKDGIALEGIDFNNRSRNATSWSWLISNDKGMAEQEVSTTEQLNYVFKIPANYKVRLAATDGHCFDTTNAVKIMVDDPTADGATYVTKIECYQQTKVRITMYMHNFGYETIPKNTPVSFYDGDPRKPGTKKVGGVWLLTEDIKGKCSTGWLSAIVDAGRAGIDTIAVVLNDDGTSAPFVLPNTTLIESNYNNNISVKNGFKFKVTLNPADYILTPEDEVILTPGGVNGTVQTAKWTGSYLSCLNCVEPTFTAPYRKDTVTTAKVLAYSENACYDSTVATLHIPVIDDYTVTLKNVDCAKGDSLHVDFSLCNAYTKGNIPAKLPVAFYDRAPADPAARLLGNGFSTPLQSTGACTDYGYYIKNTTTGVVHAIVNKDAKVLPPETGLNEASYTNNTTLWNYTRPVVSVFPKDTLVMRKASFPLYYQLTAFTPANILWQNDNAYTLSCYNCPEPQAVMKDSAFVGVQLTNKYGCVIKDQQYVHTYPPDFTINLLQSECFDNQHTLVKFRICTSNGYDSIHAKMPVSFYNGDPWSEGTTLLSPVYYTPVTAGTCQDFTYVIAAPNSNEITAVVNRKNDFVINETNYANNLSRMDYAPFKVDLGMTSITLPRTRTTSFNAKVTGGTAAAYRWYPVSGLSCSTCASPVAAFVTSSMKYTVEATNQYYCTDTASIQVLTYAGVGVTMPTAFTPNGDGQNDWFYVIGNLDIKLVRNFSVYNRLGNKVFEANNTPANDRSYGWDGSIKGQMAGMGAYVYFATVEYLDGRTELVKGTITLIR</sequence>
<evidence type="ECO:0000256" key="4">
    <source>
        <dbReference type="ARBA" id="ARBA00022729"/>
    </source>
</evidence>
<keyword evidence="8" id="KW-1015">Disulfide bond</keyword>
<evidence type="ECO:0000256" key="8">
    <source>
        <dbReference type="ARBA" id="ARBA00023157"/>
    </source>
</evidence>
<reference evidence="11" key="1">
    <citation type="submission" date="2016-10" db="EMBL/GenBank/DDBJ databases">
        <authorList>
            <person name="Varghese N."/>
            <person name="Submissions S."/>
        </authorList>
    </citation>
    <scope>NUCLEOTIDE SEQUENCE [LARGE SCALE GENOMIC DNA]</scope>
    <source>
        <strain evidence="11">DSM 3695</strain>
    </source>
</reference>
<dbReference type="GO" id="GO:0006508">
    <property type="term" value="P:proteolysis"/>
    <property type="evidence" value="ECO:0007669"/>
    <property type="project" value="UniProtKB-KW"/>
</dbReference>
<dbReference type="Pfam" id="PF13585">
    <property type="entry name" value="CHU_C"/>
    <property type="match status" value="1"/>
</dbReference>
<accession>A0A1I0RLN2</accession>
<evidence type="ECO:0000256" key="2">
    <source>
        <dbReference type="ARBA" id="ARBA00022670"/>
    </source>
</evidence>
<evidence type="ECO:0000256" key="1">
    <source>
        <dbReference type="ARBA" id="ARBA00008721"/>
    </source>
</evidence>
<dbReference type="InterPro" id="IPR035986">
    <property type="entry name" value="PKD_dom_sf"/>
</dbReference>
<dbReference type="SUPFAM" id="SSF55486">
    <property type="entry name" value="Metalloproteases ('zincins'), catalytic domain"/>
    <property type="match status" value="2"/>
</dbReference>
<organism evidence="10 11">
    <name type="scientific">Chitinophaga arvensicola</name>
    <dbReference type="NCBI Taxonomy" id="29529"/>
    <lineage>
        <taxon>Bacteria</taxon>
        <taxon>Pseudomonadati</taxon>
        <taxon>Bacteroidota</taxon>
        <taxon>Chitinophagia</taxon>
        <taxon>Chitinophagales</taxon>
        <taxon>Chitinophagaceae</taxon>
        <taxon>Chitinophaga</taxon>
    </lineage>
</organism>
<dbReference type="Proteomes" id="UP000199310">
    <property type="component" value="Unassembled WGS sequence"/>
</dbReference>
<keyword evidence="7" id="KW-0482">Metalloprotease</keyword>
<dbReference type="AlphaFoldDB" id="A0A1I0RLN2"/>
<dbReference type="PANTHER" id="PTHR47466:SF1">
    <property type="entry name" value="METALLOPROTEASE MEP1 (AFU_ORTHOLOGUE AFUA_1G07730)-RELATED"/>
    <property type="match status" value="1"/>
</dbReference>
<dbReference type="STRING" id="29529.SAMN04488122_3069"/>
<protein>
    <submittedName>
        <fullName evidence="10">Gliding motility-associated C-terminal domain-containing protein</fullName>
    </submittedName>
</protein>
<dbReference type="Pfam" id="PF05572">
    <property type="entry name" value="Peptidase_M43"/>
    <property type="match status" value="1"/>
</dbReference>
<keyword evidence="4" id="KW-0732">Signal</keyword>
<evidence type="ECO:0000256" key="7">
    <source>
        <dbReference type="ARBA" id="ARBA00023049"/>
    </source>
</evidence>
<evidence type="ECO:0000259" key="9">
    <source>
        <dbReference type="Pfam" id="PF05572"/>
    </source>
</evidence>
<dbReference type="GO" id="GO:0046872">
    <property type="term" value="F:metal ion binding"/>
    <property type="evidence" value="ECO:0007669"/>
    <property type="project" value="UniProtKB-KW"/>
</dbReference>
<evidence type="ECO:0000256" key="6">
    <source>
        <dbReference type="ARBA" id="ARBA00022833"/>
    </source>
</evidence>
<keyword evidence="3" id="KW-0479">Metal-binding</keyword>
<name>A0A1I0RLN2_9BACT</name>
<dbReference type="Gene3D" id="2.60.40.10">
    <property type="entry name" value="Immunoglobulins"/>
    <property type="match status" value="1"/>
</dbReference>
<dbReference type="InterPro" id="IPR013783">
    <property type="entry name" value="Ig-like_fold"/>
</dbReference>
<dbReference type="EMBL" id="FOJG01000001">
    <property type="protein sequence ID" value="SEW42124.1"/>
    <property type="molecule type" value="Genomic_DNA"/>
</dbReference>
<keyword evidence="11" id="KW-1185">Reference proteome</keyword>
<gene>
    <name evidence="10" type="ORF">SAMN04488122_3069</name>
</gene>